<evidence type="ECO:0000313" key="3">
    <source>
        <dbReference type="Proteomes" id="UP001056336"/>
    </source>
</evidence>
<dbReference type="InterPro" id="IPR009061">
    <property type="entry name" value="DNA-bd_dom_put_sf"/>
</dbReference>
<evidence type="ECO:0000313" key="2">
    <source>
        <dbReference type="EMBL" id="UQX89206.1"/>
    </source>
</evidence>
<dbReference type="SUPFAM" id="SSF46955">
    <property type="entry name" value="Putative DNA-binding domain"/>
    <property type="match status" value="1"/>
</dbReference>
<feature type="domain" description="Helix-turn-helix" evidence="1">
    <location>
        <begin position="6"/>
        <end position="54"/>
    </location>
</feature>
<organism evidence="2 3">
    <name type="scientific">Jatrophihabitans telluris</name>
    <dbReference type="NCBI Taxonomy" id="2038343"/>
    <lineage>
        <taxon>Bacteria</taxon>
        <taxon>Bacillati</taxon>
        <taxon>Actinomycetota</taxon>
        <taxon>Actinomycetes</taxon>
        <taxon>Jatrophihabitantales</taxon>
        <taxon>Jatrophihabitantaceae</taxon>
        <taxon>Jatrophihabitans</taxon>
    </lineage>
</organism>
<keyword evidence="3" id="KW-1185">Reference proteome</keyword>
<proteinExistence type="predicted"/>
<dbReference type="Pfam" id="PF12728">
    <property type="entry name" value="HTH_17"/>
    <property type="match status" value="1"/>
</dbReference>
<dbReference type="RefSeq" id="WP_249773102.1">
    <property type="nucleotide sequence ID" value="NZ_CP097332.1"/>
</dbReference>
<dbReference type="Proteomes" id="UP001056336">
    <property type="component" value="Chromosome"/>
</dbReference>
<reference evidence="2" key="1">
    <citation type="journal article" date="2018" name="Int. J. Syst. Evol. Microbiol.">
        <title>Jatrophihabitans telluris sp. nov., isolated from sediment soil of lava forest wetlands and the emended description of the genus Jatrophihabitans.</title>
        <authorList>
            <person name="Lee K.C."/>
            <person name="Suh M.K."/>
            <person name="Eom M.K."/>
            <person name="Kim K.K."/>
            <person name="Kim J.S."/>
            <person name="Kim D.S."/>
            <person name="Ko S.H."/>
            <person name="Shin Y.K."/>
            <person name="Lee J.S."/>
        </authorList>
    </citation>
    <scope>NUCLEOTIDE SEQUENCE</scope>
    <source>
        <strain evidence="2">N237</strain>
    </source>
</reference>
<evidence type="ECO:0000259" key="1">
    <source>
        <dbReference type="Pfam" id="PF12728"/>
    </source>
</evidence>
<sequence>MGELKTLNEAADYLRSSPKTLRWWRAKNLGPTSFVLGRHVMYRQSDLESWIREQVDATKRGGQPG</sequence>
<accession>A0ABY4R221</accession>
<name>A0ABY4R221_9ACTN</name>
<dbReference type="EMBL" id="CP097332">
    <property type="protein sequence ID" value="UQX89206.1"/>
    <property type="molecule type" value="Genomic_DNA"/>
</dbReference>
<dbReference type="InterPro" id="IPR041657">
    <property type="entry name" value="HTH_17"/>
</dbReference>
<gene>
    <name evidence="2" type="ORF">M6D93_04175</name>
</gene>
<reference evidence="2" key="2">
    <citation type="submission" date="2022-05" db="EMBL/GenBank/DDBJ databases">
        <authorList>
            <person name="Kim J.-S."/>
            <person name="Lee K."/>
            <person name="Suh M."/>
            <person name="Eom M."/>
            <person name="Kim J.-S."/>
            <person name="Kim D.-S."/>
            <person name="Ko S.-H."/>
            <person name="Shin Y."/>
            <person name="Lee J.-S."/>
        </authorList>
    </citation>
    <scope>NUCLEOTIDE SEQUENCE</scope>
    <source>
        <strain evidence="2">N237</strain>
    </source>
</reference>
<protein>
    <submittedName>
        <fullName evidence="2">Helix-turn-helix domain-containing protein</fullName>
    </submittedName>
</protein>